<organism evidence="4 5">
    <name type="scientific">Gambusia affinis</name>
    <name type="common">Western mosquitofish</name>
    <name type="synonym">Heterandria affinis</name>
    <dbReference type="NCBI Taxonomy" id="33528"/>
    <lineage>
        <taxon>Eukaryota</taxon>
        <taxon>Metazoa</taxon>
        <taxon>Chordata</taxon>
        <taxon>Craniata</taxon>
        <taxon>Vertebrata</taxon>
        <taxon>Euteleostomi</taxon>
        <taxon>Actinopterygii</taxon>
        <taxon>Neopterygii</taxon>
        <taxon>Teleostei</taxon>
        <taxon>Neoteleostei</taxon>
        <taxon>Acanthomorphata</taxon>
        <taxon>Ovalentaria</taxon>
        <taxon>Atherinomorphae</taxon>
        <taxon>Cyprinodontiformes</taxon>
        <taxon>Poeciliidae</taxon>
        <taxon>Poeciliinae</taxon>
        <taxon>Gambusia</taxon>
    </lineage>
</organism>
<dbReference type="GO" id="GO:0030246">
    <property type="term" value="F:carbohydrate binding"/>
    <property type="evidence" value="ECO:0007669"/>
    <property type="project" value="UniProtKB-KW"/>
</dbReference>
<evidence type="ECO:0000313" key="4">
    <source>
        <dbReference type="EMBL" id="PWA23858.1"/>
    </source>
</evidence>
<dbReference type="EMBL" id="NHOQ01001560">
    <property type="protein sequence ID" value="PWA23858.1"/>
    <property type="molecule type" value="Genomic_DNA"/>
</dbReference>
<dbReference type="InterPro" id="IPR016187">
    <property type="entry name" value="CTDL_fold"/>
</dbReference>
<feature type="compositionally biased region" description="Polar residues" evidence="2">
    <location>
        <begin position="41"/>
        <end position="74"/>
    </location>
</feature>
<dbReference type="PANTHER" id="PTHR22801">
    <property type="entry name" value="LITHOSTATHINE"/>
    <property type="match status" value="1"/>
</dbReference>
<evidence type="ECO:0000259" key="3">
    <source>
        <dbReference type="PROSITE" id="PS50041"/>
    </source>
</evidence>
<feature type="region of interest" description="Disordered" evidence="2">
    <location>
        <begin position="33"/>
        <end position="78"/>
    </location>
</feature>
<accession>A0A315VL15</accession>
<dbReference type="SMART" id="SM00034">
    <property type="entry name" value="CLECT"/>
    <property type="match status" value="1"/>
</dbReference>
<keyword evidence="1" id="KW-0430">Lectin</keyword>
<gene>
    <name evidence="4" type="ORF">CCH79_00010949</name>
</gene>
<evidence type="ECO:0000313" key="5">
    <source>
        <dbReference type="Proteomes" id="UP000250572"/>
    </source>
</evidence>
<comment type="caution">
    <text evidence="4">The sequence shown here is derived from an EMBL/GenBank/DDBJ whole genome shotgun (WGS) entry which is preliminary data.</text>
</comment>
<proteinExistence type="predicted"/>
<dbReference type="InterPro" id="IPR016186">
    <property type="entry name" value="C-type_lectin-like/link_sf"/>
</dbReference>
<keyword evidence="5" id="KW-1185">Reference proteome</keyword>
<dbReference type="PANTHER" id="PTHR22801:SF63">
    <property type="entry name" value="C-TYPE LECTIN DOMAIN-CONTAINING PROTEIN"/>
    <property type="match status" value="1"/>
</dbReference>
<name>A0A315VL15_GAMAF</name>
<feature type="domain" description="C-type lectin" evidence="3">
    <location>
        <begin position="228"/>
        <end position="352"/>
    </location>
</feature>
<evidence type="ECO:0000256" key="1">
    <source>
        <dbReference type="ARBA" id="ARBA00022734"/>
    </source>
</evidence>
<dbReference type="InterPro" id="IPR033989">
    <property type="entry name" value="CD209-like_CTLD"/>
</dbReference>
<dbReference type="CDD" id="cd03590">
    <property type="entry name" value="CLECT_DC-SIGN_like"/>
    <property type="match status" value="1"/>
</dbReference>
<evidence type="ECO:0000256" key="2">
    <source>
        <dbReference type="SAM" id="MobiDB-lite"/>
    </source>
</evidence>
<dbReference type="Gene3D" id="3.10.100.10">
    <property type="entry name" value="Mannose-Binding Protein A, subunit A"/>
    <property type="match status" value="1"/>
</dbReference>
<dbReference type="PROSITE" id="PS50041">
    <property type="entry name" value="C_TYPE_LECTIN_2"/>
    <property type="match status" value="1"/>
</dbReference>
<sequence length="359" mass="40710">MSSTRGFPTVKFKHFQDKVDAFTSLTLGSSKMSEKTVNKPRMQTHTLSQTCRAEQESQWSSEPQMRNESHQNSQRPHHLQHWRRKTPHLSITTHSTFTCGYWHVSKSTSKASGFGRRMSQTAFKNSKQIALLKPPESLKGPCVISSSLRNTMNPVAASVIFALLGLLVPEIGCQEPKTPEEEVAFLKVRLDLMKDRYRLLCNQYANMADNCSAPAITCTECPAGWLQVGDQCFHMSTDRHNFSSSAEKCRETGAQLAMLTTRKQHDAVEKEGRRIAGFHIYYWIGLSDSVTEGDWRWMDNSPLKTSFWSVHRSEPDNNQSQGPEGEDCAVVDSYTQSWYDVPCEFEYPRVCQKAATPLL</sequence>
<dbReference type="InterPro" id="IPR001304">
    <property type="entry name" value="C-type_lectin-like"/>
</dbReference>
<dbReference type="InterPro" id="IPR050801">
    <property type="entry name" value="Ca-Dep_Lectins_ImmuneDev"/>
</dbReference>
<dbReference type="STRING" id="33528.ENSGAFP00000021598"/>
<dbReference type="AlphaFoldDB" id="A0A315VL15"/>
<dbReference type="Pfam" id="PF00059">
    <property type="entry name" value="Lectin_C"/>
    <property type="match status" value="1"/>
</dbReference>
<reference evidence="4 5" key="1">
    <citation type="journal article" date="2018" name="G3 (Bethesda)">
        <title>A High-Quality Reference Genome for the Invasive Mosquitofish Gambusia affinis Using a Chicago Library.</title>
        <authorList>
            <person name="Hoffberg S.L."/>
            <person name="Troendle N.J."/>
            <person name="Glenn T.C."/>
            <person name="Mahmud O."/>
            <person name="Louha S."/>
            <person name="Chalopin D."/>
            <person name="Bennetzen J.L."/>
            <person name="Mauricio R."/>
        </authorList>
    </citation>
    <scope>NUCLEOTIDE SEQUENCE [LARGE SCALE GENOMIC DNA]</scope>
    <source>
        <strain evidence="4">NE01/NJP1002.9</strain>
        <tissue evidence="4">Muscle</tissue>
    </source>
</reference>
<dbReference type="SUPFAM" id="SSF56436">
    <property type="entry name" value="C-type lectin-like"/>
    <property type="match status" value="1"/>
</dbReference>
<dbReference type="Proteomes" id="UP000250572">
    <property type="component" value="Unassembled WGS sequence"/>
</dbReference>
<protein>
    <recommendedName>
        <fullName evidence="3">C-type lectin domain-containing protein</fullName>
    </recommendedName>
</protein>